<keyword evidence="3" id="KW-0597">Phosphoprotein</keyword>
<reference evidence="5 6" key="1">
    <citation type="submission" date="2020-04" db="EMBL/GenBank/DDBJ databases">
        <title>MicrobeNet Type strains.</title>
        <authorList>
            <person name="Nicholson A.C."/>
        </authorList>
    </citation>
    <scope>NUCLEOTIDE SEQUENCE [LARGE SCALE GENOMIC DNA]</scope>
    <source>
        <strain evidence="5 6">ATCC 23612</strain>
    </source>
</reference>
<dbReference type="GO" id="GO:0044550">
    <property type="term" value="P:secondary metabolite biosynthetic process"/>
    <property type="evidence" value="ECO:0007669"/>
    <property type="project" value="TreeGrafter"/>
</dbReference>
<evidence type="ECO:0000256" key="2">
    <source>
        <dbReference type="ARBA" id="ARBA00022450"/>
    </source>
</evidence>
<keyword evidence="2" id="KW-0596">Phosphopantetheine</keyword>
<dbReference type="InterPro" id="IPR009081">
    <property type="entry name" value="PP-bd_ACP"/>
</dbReference>
<sequence length="85" mass="9415">MCAIFAEVLSVEEVGIEDDFFALGGHSLAAISLVGRARSELRADITIRDVFQAPSVERLVQRIGTDVRHSARPTLRRRTHEGVEL</sequence>
<evidence type="ECO:0000313" key="5">
    <source>
        <dbReference type="EMBL" id="NKZ00443.1"/>
    </source>
</evidence>
<comment type="cofactor">
    <cofactor evidence="1">
        <name>pantetheine 4'-phosphate</name>
        <dbReference type="ChEBI" id="CHEBI:47942"/>
    </cofactor>
</comment>
<dbReference type="GO" id="GO:0031177">
    <property type="term" value="F:phosphopantetheine binding"/>
    <property type="evidence" value="ECO:0007669"/>
    <property type="project" value="TreeGrafter"/>
</dbReference>
<dbReference type="FunFam" id="1.10.1200.10:FF:000005">
    <property type="entry name" value="Nonribosomal peptide synthetase 1"/>
    <property type="match status" value="1"/>
</dbReference>
<dbReference type="SUPFAM" id="SSF47336">
    <property type="entry name" value="ACP-like"/>
    <property type="match status" value="1"/>
</dbReference>
<gene>
    <name evidence="5" type="ORF">HGB44_22625</name>
</gene>
<dbReference type="AlphaFoldDB" id="A0A7X6MGR3"/>
<dbReference type="InterPro" id="IPR036736">
    <property type="entry name" value="ACP-like_sf"/>
</dbReference>
<evidence type="ECO:0000313" key="6">
    <source>
        <dbReference type="Proteomes" id="UP000553209"/>
    </source>
</evidence>
<dbReference type="EMBL" id="JAAXPG010000023">
    <property type="protein sequence ID" value="NKZ00443.1"/>
    <property type="molecule type" value="Genomic_DNA"/>
</dbReference>
<dbReference type="GO" id="GO:0005829">
    <property type="term" value="C:cytosol"/>
    <property type="evidence" value="ECO:0007669"/>
    <property type="project" value="TreeGrafter"/>
</dbReference>
<dbReference type="PROSITE" id="PS50075">
    <property type="entry name" value="CARRIER"/>
    <property type="match status" value="1"/>
</dbReference>
<feature type="domain" description="Carrier" evidence="4">
    <location>
        <begin position="1"/>
        <end position="67"/>
    </location>
</feature>
<dbReference type="PANTHER" id="PTHR45527">
    <property type="entry name" value="NONRIBOSOMAL PEPTIDE SYNTHETASE"/>
    <property type="match status" value="1"/>
</dbReference>
<comment type="caution">
    <text evidence="5">The sequence shown here is derived from an EMBL/GenBank/DDBJ whole genome shotgun (WGS) entry which is preliminary data.</text>
</comment>
<dbReference type="Pfam" id="PF00550">
    <property type="entry name" value="PP-binding"/>
    <property type="match status" value="1"/>
</dbReference>
<keyword evidence="6" id="KW-1185">Reference proteome</keyword>
<evidence type="ECO:0000256" key="1">
    <source>
        <dbReference type="ARBA" id="ARBA00001957"/>
    </source>
</evidence>
<evidence type="ECO:0000259" key="4">
    <source>
        <dbReference type="PROSITE" id="PS50075"/>
    </source>
</evidence>
<dbReference type="GO" id="GO:0043041">
    <property type="term" value="P:amino acid activation for nonribosomal peptide biosynthetic process"/>
    <property type="evidence" value="ECO:0007669"/>
    <property type="project" value="TreeGrafter"/>
</dbReference>
<dbReference type="InterPro" id="IPR029058">
    <property type="entry name" value="AB_hydrolase_fold"/>
</dbReference>
<accession>A0A7X6MGR3</accession>
<dbReference type="Gene3D" id="3.40.50.1820">
    <property type="entry name" value="alpha/beta hydrolase"/>
    <property type="match status" value="1"/>
</dbReference>
<organism evidence="5 6">
    <name type="scientific">Nocardiopsis alborubida</name>
    <dbReference type="NCBI Taxonomy" id="146802"/>
    <lineage>
        <taxon>Bacteria</taxon>
        <taxon>Bacillati</taxon>
        <taxon>Actinomycetota</taxon>
        <taxon>Actinomycetes</taxon>
        <taxon>Streptosporangiales</taxon>
        <taxon>Nocardiopsidaceae</taxon>
        <taxon>Nocardiopsis</taxon>
    </lineage>
</organism>
<name>A0A7X6MGR3_9ACTN</name>
<dbReference type="Proteomes" id="UP000553209">
    <property type="component" value="Unassembled WGS sequence"/>
</dbReference>
<protein>
    <recommendedName>
        <fullName evidence="4">Carrier domain-containing protein</fullName>
    </recommendedName>
</protein>
<evidence type="ECO:0000256" key="3">
    <source>
        <dbReference type="ARBA" id="ARBA00022553"/>
    </source>
</evidence>
<dbReference type="PANTHER" id="PTHR45527:SF1">
    <property type="entry name" value="FATTY ACID SYNTHASE"/>
    <property type="match status" value="1"/>
</dbReference>
<proteinExistence type="predicted"/>